<comment type="caution">
    <text evidence="2">The sequence shown here is derived from an EMBL/GenBank/DDBJ whole genome shotgun (WGS) entry which is preliminary data.</text>
</comment>
<dbReference type="SMART" id="SM00849">
    <property type="entry name" value="Lactamase_B"/>
    <property type="match status" value="1"/>
</dbReference>
<proteinExistence type="predicted"/>
<dbReference type="PANTHER" id="PTHR42951">
    <property type="entry name" value="METALLO-BETA-LACTAMASE DOMAIN-CONTAINING"/>
    <property type="match status" value="1"/>
</dbReference>
<sequence>MSEATWSEVAERVWVGRHPWCDVNVTAIGGERGLVVVDTHGSAAAGRRVVDDVRRLGAGSVVAVVATHAHYDHCFGTAAFREAFGDDLPVHAHEGCGAELLETAARFKAAYEAEIDEAHRDDVLATEVVTPDHLFSSAAFIDLGDRALELVHPGRGHTGGDLVVRVPDVDVVLAGDLVEEAGPPGIGADAFPLEWAPTLDVLLSLTTRASLVVPGHGAVVDRAFVEEQRADLAVIAGTITHLAQSGVAVDKALEAAEWPWERELLRTAVQRGYAQLPRSERRLPMA</sequence>
<gene>
    <name evidence="2" type="ORF">ISG29_16935</name>
</gene>
<protein>
    <submittedName>
        <fullName evidence="2">MBL fold metallo-hydrolase</fullName>
    </submittedName>
</protein>
<name>A0A930V3L4_9ACTN</name>
<evidence type="ECO:0000259" key="1">
    <source>
        <dbReference type="SMART" id="SM00849"/>
    </source>
</evidence>
<dbReference type="Proteomes" id="UP000656804">
    <property type="component" value="Unassembled WGS sequence"/>
</dbReference>
<dbReference type="RefSeq" id="WP_194504640.1">
    <property type="nucleotide sequence ID" value="NZ_JADIVZ010000011.1"/>
</dbReference>
<dbReference type="PANTHER" id="PTHR42951:SF4">
    <property type="entry name" value="ACYL-COENZYME A THIOESTERASE MBLAC2"/>
    <property type="match status" value="1"/>
</dbReference>
<dbReference type="SUPFAM" id="SSF56281">
    <property type="entry name" value="Metallo-hydrolase/oxidoreductase"/>
    <property type="match status" value="1"/>
</dbReference>
<dbReference type="Pfam" id="PF00753">
    <property type="entry name" value="Lactamase_B"/>
    <property type="match status" value="1"/>
</dbReference>
<accession>A0A930V3L4</accession>
<organism evidence="2 3">
    <name type="scientific">Nocardioides acrostichi</name>
    <dbReference type="NCBI Taxonomy" id="2784339"/>
    <lineage>
        <taxon>Bacteria</taxon>
        <taxon>Bacillati</taxon>
        <taxon>Actinomycetota</taxon>
        <taxon>Actinomycetes</taxon>
        <taxon>Propionibacteriales</taxon>
        <taxon>Nocardioidaceae</taxon>
        <taxon>Nocardioides</taxon>
    </lineage>
</organism>
<dbReference type="InterPro" id="IPR036866">
    <property type="entry name" value="RibonucZ/Hydroxyglut_hydro"/>
</dbReference>
<dbReference type="EMBL" id="JADIVZ010000011">
    <property type="protein sequence ID" value="MBF4163379.1"/>
    <property type="molecule type" value="Genomic_DNA"/>
</dbReference>
<reference evidence="2" key="1">
    <citation type="submission" date="2020-11" db="EMBL/GenBank/DDBJ databases">
        <title>Nocardioides sp. CBS4Y-1, whole genome shotgun sequence.</title>
        <authorList>
            <person name="Tuo L."/>
        </authorList>
    </citation>
    <scope>NUCLEOTIDE SEQUENCE</scope>
    <source>
        <strain evidence="2">CBS4Y-1</strain>
    </source>
</reference>
<feature type="domain" description="Metallo-beta-lactamase" evidence="1">
    <location>
        <begin position="22"/>
        <end position="216"/>
    </location>
</feature>
<keyword evidence="3" id="KW-1185">Reference proteome</keyword>
<dbReference type="InterPro" id="IPR050855">
    <property type="entry name" value="NDM-1-like"/>
</dbReference>
<dbReference type="AlphaFoldDB" id="A0A930V3L4"/>
<evidence type="ECO:0000313" key="3">
    <source>
        <dbReference type="Proteomes" id="UP000656804"/>
    </source>
</evidence>
<dbReference type="InterPro" id="IPR001279">
    <property type="entry name" value="Metallo-B-lactamas"/>
</dbReference>
<dbReference type="CDD" id="cd16282">
    <property type="entry name" value="metallo-hydrolase-like_MBL-fold"/>
    <property type="match status" value="1"/>
</dbReference>
<evidence type="ECO:0000313" key="2">
    <source>
        <dbReference type="EMBL" id="MBF4163379.1"/>
    </source>
</evidence>
<dbReference type="Gene3D" id="3.60.15.10">
    <property type="entry name" value="Ribonuclease Z/Hydroxyacylglutathione hydrolase-like"/>
    <property type="match status" value="1"/>
</dbReference>